<evidence type="ECO:0008006" key="3">
    <source>
        <dbReference type="Google" id="ProtNLM"/>
    </source>
</evidence>
<dbReference type="RefSeq" id="WP_072339648.1">
    <property type="nucleotide sequence ID" value="NZ_FPKU01000001.1"/>
</dbReference>
<dbReference type="NCBIfam" id="TIGR01560">
    <property type="entry name" value="put_DNA_pack"/>
    <property type="match status" value="1"/>
</dbReference>
<evidence type="ECO:0000313" key="2">
    <source>
        <dbReference type="Proteomes" id="UP000183447"/>
    </source>
</evidence>
<dbReference type="Gene3D" id="1.10.3230.30">
    <property type="entry name" value="Phage gp6-like head-tail connector protein"/>
    <property type="match status" value="1"/>
</dbReference>
<dbReference type="Pfam" id="PF05135">
    <property type="entry name" value="Phage_connect_1"/>
    <property type="match status" value="1"/>
</dbReference>
<organism evidence="1 2">
    <name type="scientific">Devosia enhydra</name>
    <dbReference type="NCBI Taxonomy" id="665118"/>
    <lineage>
        <taxon>Bacteria</taxon>
        <taxon>Pseudomonadati</taxon>
        <taxon>Pseudomonadota</taxon>
        <taxon>Alphaproteobacteria</taxon>
        <taxon>Hyphomicrobiales</taxon>
        <taxon>Devosiaceae</taxon>
        <taxon>Devosia</taxon>
    </lineage>
</organism>
<dbReference type="EMBL" id="FPKU01000001">
    <property type="protein sequence ID" value="SFZ82420.1"/>
    <property type="molecule type" value="Genomic_DNA"/>
</dbReference>
<dbReference type="CDD" id="cd08054">
    <property type="entry name" value="gp6"/>
    <property type="match status" value="1"/>
</dbReference>
<gene>
    <name evidence="1" type="ORF">SAMN02983003_1068</name>
</gene>
<proteinExistence type="predicted"/>
<dbReference type="STRING" id="665118.SAMN02983003_1068"/>
<dbReference type="OrthoDB" id="7307102at2"/>
<reference evidence="1 2" key="1">
    <citation type="submission" date="2016-11" db="EMBL/GenBank/DDBJ databases">
        <authorList>
            <person name="Jaros S."/>
            <person name="Januszkiewicz K."/>
            <person name="Wedrychowicz H."/>
        </authorList>
    </citation>
    <scope>NUCLEOTIDE SEQUENCE [LARGE SCALE GENOMIC DNA]</scope>
    <source>
        <strain evidence="1 2">ATCC 23634</strain>
    </source>
</reference>
<name>A0A1K2HVJ5_9HYPH</name>
<accession>A0A1K2HVJ5</accession>
<keyword evidence="2" id="KW-1185">Reference proteome</keyword>
<dbReference type="InterPro" id="IPR021146">
    <property type="entry name" value="Phage_gp6-like_head-tail"/>
</dbReference>
<dbReference type="Proteomes" id="UP000183447">
    <property type="component" value="Unassembled WGS sequence"/>
</dbReference>
<dbReference type="InterPro" id="IPR006450">
    <property type="entry name" value="Phage_HK97_gp6-like"/>
</dbReference>
<dbReference type="AlphaFoldDB" id="A0A1K2HVJ5"/>
<protein>
    <recommendedName>
        <fullName evidence="3">Phage gp6-like head-tail connector protein</fullName>
    </recommendedName>
</protein>
<evidence type="ECO:0000313" key="1">
    <source>
        <dbReference type="EMBL" id="SFZ82420.1"/>
    </source>
</evidence>
<sequence>MAVDLTLAKAHMNITGSGDDTIITHYIAAADAQVTSQLGTGVDDIPEAIFDQAVLMLAAHWYENREAVVVGLSAAFLPMGVAEIIREYRAYSFADVEPTDGG</sequence>